<feature type="transmembrane region" description="Helical" evidence="9">
    <location>
        <begin position="42"/>
        <end position="60"/>
    </location>
</feature>
<protein>
    <submittedName>
        <fullName evidence="11">Amino acid ABC transporter membrane protein 1 (PAAT family)</fullName>
    </submittedName>
</protein>
<keyword evidence="8 9" id="KW-0472">Membrane</keyword>
<evidence type="ECO:0000259" key="10">
    <source>
        <dbReference type="PROSITE" id="PS50928"/>
    </source>
</evidence>
<dbReference type="Pfam" id="PF00528">
    <property type="entry name" value="BPD_transp_1"/>
    <property type="match status" value="1"/>
</dbReference>
<keyword evidence="6" id="KW-0029">Amino-acid transport</keyword>
<gene>
    <name evidence="11" type="ORF">C8J30_10113</name>
</gene>
<accession>A0A318U5G8</accession>
<dbReference type="CDD" id="cd06261">
    <property type="entry name" value="TM_PBP2"/>
    <property type="match status" value="1"/>
</dbReference>
<dbReference type="InterPro" id="IPR010065">
    <property type="entry name" value="AA_ABC_transptr_permease_3TM"/>
</dbReference>
<dbReference type="AlphaFoldDB" id="A0A318U5G8"/>
<evidence type="ECO:0000256" key="5">
    <source>
        <dbReference type="ARBA" id="ARBA00022692"/>
    </source>
</evidence>
<dbReference type="InterPro" id="IPR035906">
    <property type="entry name" value="MetI-like_sf"/>
</dbReference>
<dbReference type="EMBL" id="QJTK01000001">
    <property type="protein sequence ID" value="PYF12633.1"/>
    <property type="molecule type" value="Genomic_DNA"/>
</dbReference>
<evidence type="ECO:0000313" key="11">
    <source>
        <dbReference type="EMBL" id="PYF12633.1"/>
    </source>
</evidence>
<evidence type="ECO:0000256" key="7">
    <source>
        <dbReference type="ARBA" id="ARBA00022989"/>
    </source>
</evidence>
<feature type="transmembrane region" description="Helical" evidence="9">
    <location>
        <begin position="155"/>
        <end position="172"/>
    </location>
</feature>
<dbReference type="GO" id="GO:0043190">
    <property type="term" value="C:ATP-binding cassette (ABC) transporter complex"/>
    <property type="evidence" value="ECO:0007669"/>
    <property type="project" value="InterPro"/>
</dbReference>
<dbReference type="Proteomes" id="UP000247727">
    <property type="component" value="Unassembled WGS sequence"/>
</dbReference>
<reference evidence="11 12" key="1">
    <citation type="submission" date="2018-06" db="EMBL/GenBank/DDBJ databases">
        <title>Genomic Encyclopedia of Type Strains, Phase III (KMG-III): the genomes of soil and plant-associated and newly described type strains.</title>
        <authorList>
            <person name="Whitman W."/>
        </authorList>
    </citation>
    <scope>NUCLEOTIDE SEQUENCE [LARGE SCALE GENOMIC DNA]</scope>
    <source>
        <strain evidence="11 12">JA737</strain>
    </source>
</reference>
<feature type="transmembrane region" description="Helical" evidence="9">
    <location>
        <begin position="367"/>
        <end position="389"/>
    </location>
</feature>
<organism evidence="11 12">
    <name type="scientific">Rhodobacter viridis</name>
    <dbReference type="NCBI Taxonomy" id="1054202"/>
    <lineage>
        <taxon>Bacteria</taxon>
        <taxon>Pseudomonadati</taxon>
        <taxon>Pseudomonadota</taxon>
        <taxon>Alphaproteobacteria</taxon>
        <taxon>Rhodobacterales</taxon>
        <taxon>Rhodobacter group</taxon>
        <taxon>Rhodobacter</taxon>
    </lineage>
</organism>
<feature type="transmembrane region" description="Helical" evidence="9">
    <location>
        <begin position="113"/>
        <end position="134"/>
    </location>
</feature>
<keyword evidence="12" id="KW-1185">Reference proteome</keyword>
<dbReference type="GO" id="GO:0006865">
    <property type="term" value="P:amino acid transport"/>
    <property type="evidence" value="ECO:0007669"/>
    <property type="project" value="UniProtKB-KW"/>
</dbReference>
<name>A0A318U5G8_9RHOB</name>
<evidence type="ECO:0000256" key="3">
    <source>
        <dbReference type="ARBA" id="ARBA00022448"/>
    </source>
</evidence>
<dbReference type="PANTHER" id="PTHR30614">
    <property type="entry name" value="MEMBRANE COMPONENT OF AMINO ACID ABC TRANSPORTER"/>
    <property type="match status" value="1"/>
</dbReference>
<dbReference type="PANTHER" id="PTHR30614:SF37">
    <property type="entry name" value="AMINO-ACID ABC TRANSPORTER PERMEASE PROTEIN YHDX-RELATED"/>
    <property type="match status" value="1"/>
</dbReference>
<sequence length="407" mass="42716">MRRRSGKTAVTFLPENVTDRAVRPQQRGPWAALVAWWGPRPFAQIAVLLGLAALLLWFGHNAAAALHRAGISPGFAFLGRTANFQIGEAPIAFQAGDTYLRAIAVGLLNTLKAALAGCLSATILGVALGVLSLTRSRFVRALVRSYIEVIRNTPLLLQLFFWIALAHALPGPRQAPAALGVVLSNRGIFVPALTAPEGWALPLAGVGLALISAILGNRILARSIGRGSALVWILAVLAAGSVAISSGVTLDLPHLQGFNIRGGASLSPEFAALVFGLTIKFAASIAEIVRAGILSVPQGQREAARALGLNEAQILRLVVLPQALRVIVPLITSNFLDLAKDSSLAVAIGFPDLVSILNTTANTTGQAIEAVFIMTVTFLAINLSVAALMNRYNTRVALRGQGRGAGR</sequence>
<comment type="caution">
    <text evidence="11">The sequence shown here is derived from an EMBL/GenBank/DDBJ whole genome shotgun (WGS) entry which is preliminary data.</text>
</comment>
<dbReference type="SUPFAM" id="SSF161098">
    <property type="entry name" value="MetI-like"/>
    <property type="match status" value="1"/>
</dbReference>
<keyword evidence="5 9" id="KW-0812">Transmembrane</keyword>
<evidence type="ECO:0000256" key="6">
    <source>
        <dbReference type="ARBA" id="ARBA00022970"/>
    </source>
</evidence>
<feature type="transmembrane region" description="Helical" evidence="9">
    <location>
        <begin position="270"/>
        <end position="293"/>
    </location>
</feature>
<feature type="transmembrane region" description="Helical" evidence="9">
    <location>
        <begin position="199"/>
        <end position="217"/>
    </location>
</feature>
<keyword evidence="3 9" id="KW-0813">Transport</keyword>
<comment type="similarity">
    <text evidence="2">Belongs to the binding-protein-dependent transport system permease family. HisMQ subfamily.</text>
</comment>
<dbReference type="InterPro" id="IPR043429">
    <property type="entry name" value="ArtM/GltK/GlnP/TcyL/YhdX-like"/>
</dbReference>
<evidence type="ECO:0000256" key="2">
    <source>
        <dbReference type="ARBA" id="ARBA00010072"/>
    </source>
</evidence>
<dbReference type="InterPro" id="IPR000515">
    <property type="entry name" value="MetI-like"/>
</dbReference>
<dbReference type="OrthoDB" id="9808531at2"/>
<evidence type="ECO:0000256" key="9">
    <source>
        <dbReference type="RuleBase" id="RU363032"/>
    </source>
</evidence>
<dbReference type="PROSITE" id="PS50928">
    <property type="entry name" value="ABC_TM1"/>
    <property type="match status" value="1"/>
</dbReference>
<evidence type="ECO:0000256" key="1">
    <source>
        <dbReference type="ARBA" id="ARBA00004429"/>
    </source>
</evidence>
<comment type="subcellular location">
    <subcellularLocation>
        <location evidence="1">Cell inner membrane</location>
        <topology evidence="1">Multi-pass membrane protein</topology>
    </subcellularLocation>
    <subcellularLocation>
        <location evidence="9">Cell membrane</location>
        <topology evidence="9">Multi-pass membrane protein</topology>
    </subcellularLocation>
</comment>
<proteinExistence type="inferred from homology"/>
<evidence type="ECO:0000256" key="4">
    <source>
        <dbReference type="ARBA" id="ARBA00022475"/>
    </source>
</evidence>
<evidence type="ECO:0000256" key="8">
    <source>
        <dbReference type="ARBA" id="ARBA00023136"/>
    </source>
</evidence>
<feature type="transmembrane region" description="Helical" evidence="9">
    <location>
        <begin position="229"/>
        <end position="250"/>
    </location>
</feature>
<keyword evidence="4" id="KW-1003">Cell membrane</keyword>
<keyword evidence="7 9" id="KW-1133">Transmembrane helix</keyword>
<feature type="domain" description="ABC transmembrane type-1" evidence="10">
    <location>
        <begin position="107"/>
        <end position="389"/>
    </location>
</feature>
<evidence type="ECO:0000313" key="12">
    <source>
        <dbReference type="Proteomes" id="UP000247727"/>
    </source>
</evidence>
<dbReference type="Gene3D" id="1.10.3720.10">
    <property type="entry name" value="MetI-like"/>
    <property type="match status" value="2"/>
</dbReference>
<feature type="transmembrane region" description="Helical" evidence="9">
    <location>
        <begin position="314"/>
        <end position="336"/>
    </location>
</feature>
<dbReference type="NCBIfam" id="TIGR01726">
    <property type="entry name" value="HEQRo_perm_3TM"/>
    <property type="match status" value="1"/>
</dbReference>
<dbReference type="GO" id="GO:0022857">
    <property type="term" value="F:transmembrane transporter activity"/>
    <property type="evidence" value="ECO:0007669"/>
    <property type="project" value="InterPro"/>
</dbReference>